<sequence>MRDVDAVYSLTVGSRSHLRRWLPWVDDVQSPSRTEAFIRGALEQFAANEGFQSGIWWKDAMVGCVGINTIDWSNRAGVVGYWLGDTFQGRGIMTQAVKAVIDIGFQHYGLNKMEVRVATGNTKSSAIPRRLGFHEDGIIRHDEWLYDHFVDSYVFSMLASEWLPSQEV</sequence>
<organism evidence="2 3">
    <name type="scientific">Sulfobacillus harzensis</name>
    <dbReference type="NCBI Taxonomy" id="2729629"/>
    <lineage>
        <taxon>Bacteria</taxon>
        <taxon>Bacillati</taxon>
        <taxon>Bacillota</taxon>
        <taxon>Clostridia</taxon>
        <taxon>Eubacteriales</taxon>
        <taxon>Clostridiales Family XVII. Incertae Sedis</taxon>
        <taxon>Sulfobacillus</taxon>
    </lineage>
</organism>
<dbReference type="InterPro" id="IPR000182">
    <property type="entry name" value="GNAT_dom"/>
</dbReference>
<reference evidence="2 3" key="1">
    <citation type="submission" date="2020-04" db="EMBL/GenBank/DDBJ databases">
        <authorList>
            <person name="Zhang R."/>
            <person name="Schippers A."/>
        </authorList>
    </citation>
    <scope>NUCLEOTIDE SEQUENCE [LARGE SCALE GENOMIC DNA]</scope>
    <source>
        <strain evidence="2 3">DSM 109850</strain>
    </source>
</reference>
<dbReference type="Gene3D" id="3.40.630.30">
    <property type="match status" value="1"/>
</dbReference>
<dbReference type="InterPro" id="IPR051908">
    <property type="entry name" value="Ribosomal_N-acetyltransferase"/>
</dbReference>
<evidence type="ECO:0000313" key="2">
    <source>
        <dbReference type="EMBL" id="NMP22618.1"/>
    </source>
</evidence>
<dbReference type="Proteomes" id="UP000533476">
    <property type="component" value="Unassembled WGS sequence"/>
</dbReference>
<dbReference type="PANTHER" id="PTHR43441:SF12">
    <property type="entry name" value="RIBOSOMAL N-ACETYLTRANSFERASE YDAF-RELATED"/>
    <property type="match status" value="1"/>
</dbReference>
<keyword evidence="2" id="KW-0808">Transferase</keyword>
<comment type="caution">
    <text evidence="2">The sequence shown here is derived from an EMBL/GenBank/DDBJ whole genome shotgun (WGS) entry which is preliminary data.</text>
</comment>
<proteinExistence type="predicted"/>
<dbReference type="EMBL" id="JABBVZ010000027">
    <property type="protein sequence ID" value="NMP22618.1"/>
    <property type="molecule type" value="Genomic_DNA"/>
</dbReference>
<keyword evidence="3" id="KW-1185">Reference proteome</keyword>
<dbReference type="SUPFAM" id="SSF55729">
    <property type="entry name" value="Acyl-CoA N-acyltransferases (Nat)"/>
    <property type="match status" value="1"/>
</dbReference>
<protein>
    <submittedName>
        <fullName evidence="2">GNAT family N-acetyltransferase</fullName>
    </submittedName>
</protein>
<dbReference type="GO" id="GO:0005737">
    <property type="term" value="C:cytoplasm"/>
    <property type="evidence" value="ECO:0007669"/>
    <property type="project" value="TreeGrafter"/>
</dbReference>
<dbReference type="AlphaFoldDB" id="A0A7Y0L3X1"/>
<dbReference type="InterPro" id="IPR016181">
    <property type="entry name" value="Acyl_CoA_acyltransferase"/>
</dbReference>
<name>A0A7Y0L3X1_9FIRM</name>
<evidence type="ECO:0000259" key="1">
    <source>
        <dbReference type="PROSITE" id="PS51186"/>
    </source>
</evidence>
<gene>
    <name evidence="2" type="ORF">HIJ39_09670</name>
</gene>
<feature type="domain" description="N-acetyltransferase" evidence="1">
    <location>
        <begin position="5"/>
        <end position="160"/>
    </location>
</feature>
<dbReference type="PANTHER" id="PTHR43441">
    <property type="entry name" value="RIBOSOMAL-PROTEIN-SERINE ACETYLTRANSFERASE"/>
    <property type="match status" value="1"/>
</dbReference>
<dbReference type="Pfam" id="PF13302">
    <property type="entry name" value="Acetyltransf_3"/>
    <property type="match status" value="1"/>
</dbReference>
<dbReference type="PROSITE" id="PS51186">
    <property type="entry name" value="GNAT"/>
    <property type="match status" value="1"/>
</dbReference>
<dbReference type="GO" id="GO:1990189">
    <property type="term" value="F:protein N-terminal-serine acetyltransferase activity"/>
    <property type="evidence" value="ECO:0007669"/>
    <property type="project" value="TreeGrafter"/>
</dbReference>
<dbReference type="GO" id="GO:0008999">
    <property type="term" value="F:protein-N-terminal-alanine acetyltransferase activity"/>
    <property type="evidence" value="ECO:0007669"/>
    <property type="project" value="TreeGrafter"/>
</dbReference>
<evidence type="ECO:0000313" key="3">
    <source>
        <dbReference type="Proteomes" id="UP000533476"/>
    </source>
</evidence>
<accession>A0A7Y0L3X1</accession>